<reference evidence="2" key="1">
    <citation type="submission" date="2016-09" db="EMBL/GenBank/DDBJ databases">
        <authorList>
            <person name="Hebert L."/>
            <person name="Moumen B."/>
        </authorList>
    </citation>
    <scope>NUCLEOTIDE SEQUENCE [LARGE SCALE GENOMIC DNA]</scope>
    <source>
        <strain evidence="2">OVI</strain>
    </source>
</reference>
<keyword evidence="1" id="KW-1133">Transmembrane helix</keyword>
<organism evidence="2 3">
    <name type="scientific">Trypanosoma equiperdum</name>
    <dbReference type="NCBI Taxonomy" id="5694"/>
    <lineage>
        <taxon>Eukaryota</taxon>
        <taxon>Discoba</taxon>
        <taxon>Euglenozoa</taxon>
        <taxon>Kinetoplastea</taxon>
        <taxon>Metakinetoplastina</taxon>
        <taxon>Trypanosomatida</taxon>
        <taxon>Trypanosomatidae</taxon>
        <taxon>Trypanosoma</taxon>
    </lineage>
</organism>
<keyword evidence="1" id="KW-0812">Transmembrane</keyword>
<keyword evidence="3" id="KW-1185">Reference proteome</keyword>
<protein>
    <submittedName>
        <fullName evidence="2">Uncharacterized protein</fullName>
    </submittedName>
</protein>
<evidence type="ECO:0000313" key="3">
    <source>
        <dbReference type="Proteomes" id="UP000195570"/>
    </source>
</evidence>
<name>A0A1G4I9U3_TRYEQ</name>
<dbReference type="Proteomes" id="UP000195570">
    <property type="component" value="Unassembled WGS sequence"/>
</dbReference>
<accession>A0A1G4I9U3</accession>
<evidence type="ECO:0000256" key="1">
    <source>
        <dbReference type="SAM" id="Phobius"/>
    </source>
</evidence>
<evidence type="ECO:0000313" key="2">
    <source>
        <dbReference type="EMBL" id="SCU68621.1"/>
    </source>
</evidence>
<dbReference type="RefSeq" id="XP_067079749.1">
    <property type="nucleotide sequence ID" value="XM_067223648.1"/>
</dbReference>
<keyword evidence="1" id="KW-0472">Membrane</keyword>
<dbReference type="VEuPathDB" id="TriTrypDB:TEOVI_000518400"/>
<comment type="caution">
    <text evidence="2">The sequence shown here is derived from an EMBL/GenBank/DDBJ whole genome shotgun (WGS) entry which is preliminary data.</text>
</comment>
<dbReference type="AlphaFoldDB" id="A0A1G4I9U3"/>
<dbReference type="GeneID" id="92379124"/>
<feature type="transmembrane region" description="Helical" evidence="1">
    <location>
        <begin position="141"/>
        <end position="162"/>
    </location>
</feature>
<gene>
    <name evidence="2" type="ORF">TEOVI_000518400</name>
</gene>
<proteinExistence type="predicted"/>
<dbReference type="EMBL" id="CZPT02001024">
    <property type="protein sequence ID" value="SCU68621.1"/>
    <property type="molecule type" value="Genomic_DNA"/>
</dbReference>
<sequence>MHANCAISVVAWFAADPAVQDVSRLAAGPPVNPALTVALAAPAMPLSAIAVLASFHGLEPSALFVQTAVTGELCALWRMHANCAISVVAWFLADPAVQDVSRLVAGPPVNPASTVALAAPAMPLPSIAAFRAVSCVVLSKFASASSILAAAALTFLASRAILTSFT</sequence>